<dbReference type="InterPro" id="IPR011604">
    <property type="entry name" value="PDDEXK-like_dom_sf"/>
</dbReference>
<dbReference type="OrthoDB" id="792901at2"/>
<organism evidence="2 3">
    <name type="scientific">Dysgonomonas macrotermitis</name>
    <dbReference type="NCBI Taxonomy" id="1346286"/>
    <lineage>
        <taxon>Bacteria</taxon>
        <taxon>Pseudomonadati</taxon>
        <taxon>Bacteroidota</taxon>
        <taxon>Bacteroidia</taxon>
        <taxon>Bacteroidales</taxon>
        <taxon>Dysgonomonadaceae</taxon>
        <taxon>Dysgonomonas</taxon>
    </lineage>
</organism>
<evidence type="ECO:0000313" key="3">
    <source>
        <dbReference type="Proteomes" id="UP000184480"/>
    </source>
</evidence>
<keyword evidence="3" id="KW-1185">Reference proteome</keyword>
<dbReference type="STRING" id="1346286.SAMN05444362_12159"/>
<evidence type="ECO:0000259" key="1">
    <source>
        <dbReference type="Pfam" id="PF12684"/>
    </source>
</evidence>
<gene>
    <name evidence="2" type="ORF">SAMN05444362_12159</name>
</gene>
<reference evidence="3" key="1">
    <citation type="submission" date="2016-11" db="EMBL/GenBank/DDBJ databases">
        <authorList>
            <person name="Varghese N."/>
            <person name="Submissions S."/>
        </authorList>
    </citation>
    <scope>NUCLEOTIDE SEQUENCE [LARGE SCALE GENOMIC DNA]</scope>
    <source>
        <strain evidence="3">DSM 27370</strain>
    </source>
</reference>
<dbReference type="Gene3D" id="3.90.320.10">
    <property type="match status" value="1"/>
</dbReference>
<dbReference type="RefSeq" id="WP_062184335.1">
    <property type="nucleotide sequence ID" value="NZ_BBXL01000026.1"/>
</dbReference>
<protein>
    <recommendedName>
        <fullName evidence="1">Putative exodeoxyribonuclease 8 PDDEXK-like domain-containing protein</fullName>
    </recommendedName>
</protein>
<dbReference type="Proteomes" id="UP000184480">
    <property type="component" value="Unassembled WGS sequence"/>
</dbReference>
<proteinExistence type="predicted"/>
<accession>A0A1M5IYK3</accession>
<dbReference type="EMBL" id="FQUC01000021">
    <property type="protein sequence ID" value="SHG33394.1"/>
    <property type="molecule type" value="Genomic_DNA"/>
</dbReference>
<dbReference type="InterPro" id="IPR024432">
    <property type="entry name" value="Put_RecE_PDDEXK-like_dom"/>
</dbReference>
<sequence length="215" mass="26039">MDPYYSLPDVSNSDLSWLKQQLYPRDMPDPTNAYKFGSLIDAMITEPQRVNYFNRTLDDIQYTVDEFKLAEDMKRAFWRDDFCKLIAEKADGQKVMREYKAFNFEGFSFSLNTRCKWDLWREDWNWGGDIKSTTAETQKQFEEAARYFDYDRQRAWYMMIANSDRDVLIGISKKNLKIFRINITRDSSFFKDGFNKYNELAYRHYLMFGEWKREH</sequence>
<dbReference type="Pfam" id="PF12684">
    <property type="entry name" value="DUF3799"/>
    <property type="match status" value="1"/>
</dbReference>
<feature type="domain" description="Putative exodeoxyribonuclease 8 PDDEXK-like" evidence="1">
    <location>
        <begin position="28"/>
        <end position="198"/>
    </location>
</feature>
<evidence type="ECO:0000313" key="2">
    <source>
        <dbReference type="EMBL" id="SHG33394.1"/>
    </source>
</evidence>
<dbReference type="AlphaFoldDB" id="A0A1M5IYK3"/>
<name>A0A1M5IYK3_9BACT</name>